<dbReference type="PANTHER" id="PTHR44051">
    <property type="entry name" value="GLUTATHIONE S-TRANSFERASE-RELATED"/>
    <property type="match status" value="1"/>
</dbReference>
<dbReference type="Gene3D" id="3.40.30.10">
    <property type="entry name" value="Glutaredoxin"/>
    <property type="match status" value="1"/>
</dbReference>
<dbReference type="Pfam" id="PF13417">
    <property type="entry name" value="GST_N_3"/>
    <property type="match status" value="1"/>
</dbReference>
<dbReference type="Proteomes" id="UP000248975">
    <property type="component" value="Unassembled WGS sequence"/>
</dbReference>
<dbReference type="SFLD" id="SFLDG00358">
    <property type="entry name" value="Main_(cytGST)"/>
    <property type="match status" value="1"/>
</dbReference>
<accession>A0A2W5S1N4</accession>
<dbReference type="InterPro" id="IPR036249">
    <property type="entry name" value="Thioredoxin-like_sf"/>
</dbReference>
<protein>
    <submittedName>
        <fullName evidence="3">Glutathione S-transferase</fullName>
    </submittedName>
</protein>
<dbReference type="Gene3D" id="1.20.1050.10">
    <property type="match status" value="1"/>
</dbReference>
<feature type="domain" description="GST C-terminal" evidence="2">
    <location>
        <begin position="89"/>
        <end position="212"/>
    </location>
</feature>
<dbReference type="InterPro" id="IPR010987">
    <property type="entry name" value="Glutathione-S-Trfase_C-like"/>
</dbReference>
<dbReference type="InterPro" id="IPR004046">
    <property type="entry name" value="GST_C"/>
</dbReference>
<dbReference type="InterPro" id="IPR036282">
    <property type="entry name" value="Glutathione-S-Trfase_C_sf"/>
</dbReference>
<dbReference type="SFLD" id="SFLDS00019">
    <property type="entry name" value="Glutathione_Transferase_(cytos"/>
    <property type="match status" value="1"/>
</dbReference>
<dbReference type="SUPFAM" id="SSF52833">
    <property type="entry name" value="Thioredoxin-like"/>
    <property type="match status" value="1"/>
</dbReference>
<organism evidence="3 4">
    <name type="scientific">Cereibacter sphaeroides</name>
    <name type="common">Rhodobacter sphaeroides</name>
    <dbReference type="NCBI Taxonomy" id="1063"/>
    <lineage>
        <taxon>Bacteria</taxon>
        <taxon>Pseudomonadati</taxon>
        <taxon>Pseudomonadota</taxon>
        <taxon>Alphaproteobacteria</taxon>
        <taxon>Rhodobacterales</taxon>
        <taxon>Paracoccaceae</taxon>
        <taxon>Cereibacter</taxon>
    </lineage>
</organism>
<dbReference type="PROSITE" id="PS50404">
    <property type="entry name" value="GST_NTER"/>
    <property type="match status" value="1"/>
</dbReference>
<dbReference type="PROSITE" id="PS50405">
    <property type="entry name" value="GST_CTER"/>
    <property type="match status" value="1"/>
</dbReference>
<dbReference type="InterPro" id="IPR040079">
    <property type="entry name" value="Glutathione_S-Trfase"/>
</dbReference>
<evidence type="ECO:0000313" key="4">
    <source>
        <dbReference type="Proteomes" id="UP000248975"/>
    </source>
</evidence>
<dbReference type="Pfam" id="PF00043">
    <property type="entry name" value="GST_C"/>
    <property type="match status" value="1"/>
</dbReference>
<dbReference type="GO" id="GO:0016740">
    <property type="term" value="F:transferase activity"/>
    <property type="evidence" value="ECO:0007669"/>
    <property type="project" value="UniProtKB-KW"/>
</dbReference>
<dbReference type="CDD" id="cd00299">
    <property type="entry name" value="GST_C_family"/>
    <property type="match status" value="1"/>
</dbReference>
<dbReference type="InterPro" id="IPR004045">
    <property type="entry name" value="Glutathione_S-Trfase_N"/>
</dbReference>
<gene>
    <name evidence="3" type="ORF">DI533_14930</name>
</gene>
<reference evidence="3 4" key="1">
    <citation type="submission" date="2017-08" db="EMBL/GenBank/DDBJ databases">
        <title>Infants hospitalized years apart are colonized by the same room-sourced microbial strains.</title>
        <authorList>
            <person name="Brooks B."/>
            <person name="Olm M.R."/>
            <person name="Firek B.A."/>
            <person name="Baker R."/>
            <person name="Thomas B.C."/>
            <person name="Morowitz M.J."/>
            <person name="Banfield J.F."/>
        </authorList>
    </citation>
    <scope>NUCLEOTIDE SEQUENCE [LARGE SCALE GENOMIC DNA]</scope>
    <source>
        <strain evidence="3">S2_003_000_R2_11</strain>
    </source>
</reference>
<evidence type="ECO:0000259" key="2">
    <source>
        <dbReference type="PROSITE" id="PS50405"/>
    </source>
</evidence>
<name>A0A2W5S1N4_CERSP</name>
<sequence>MALTLYLHPLASFCHKVLIGLYENGVNFTPITVDLADPASTAPLLAEWPAGKIPVLHDSDGDRSLPETTIILEYLHLRYPGPVKLFPADPEGALEVRLWDRFFDLYIHQPMQKIVIDRLRAPGTGDALGVSEAYATLDTAYEMVETRMAGRHWAAGEAFSLADCAASPALFYAGIIHPFGPNRPVLSAYFERLMARASIARTISEARPYFQFFPFSDAIPARFLAA</sequence>
<evidence type="ECO:0000313" key="3">
    <source>
        <dbReference type="EMBL" id="PZQ96858.1"/>
    </source>
</evidence>
<dbReference type="PANTHER" id="PTHR44051:SF8">
    <property type="entry name" value="GLUTATHIONE S-TRANSFERASE GSTA"/>
    <property type="match status" value="1"/>
</dbReference>
<dbReference type="EMBL" id="QFQS01000003">
    <property type="protein sequence ID" value="PZQ96858.1"/>
    <property type="molecule type" value="Genomic_DNA"/>
</dbReference>
<dbReference type="CDD" id="cd00570">
    <property type="entry name" value="GST_N_family"/>
    <property type="match status" value="1"/>
</dbReference>
<proteinExistence type="predicted"/>
<keyword evidence="3" id="KW-0808">Transferase</keyword>
<dbReference type="AlphaFoldDB" id="A0A2W5S1N4"/>
<dbReference type="SUPFAM" id="SSF47616">
    <property type="entry name" value="GST C-terminal domain-like"/>
    <property type="match status" value="1"/>
</dbReference>
<evidence type="ECO:0000259" key="1">
    <source>
        <dbReference type="PROSITE" id="PS50404"/>
    </source>
</evidence>
<feature type="domain" description="GST N-terminal" evidence="1">
    <location>
        <begin position="1"/>
        <end position="83"/>
    </location>
</feature>
<comment type="caution">
    <text evidence="3">The sequence shown here is derived from an EMBL/GenBank/DDBJ whole genome shotgun (WGS) entry which is preliminary data.</text>
</comment>